<keyword evidence="2 5" id="KW-0812">Transmembrane</keyword>
<dbReference type="InterPro" id="IPR013130">
    <property type="entry name" value="Fe3_Rdtase_TM_dom"/>
</dbReference>
<comment type="caution">
    <text evidence="7">The sequence shown here is derived from an EMBL/GenBank/DDBJ whole genome shotgun (WGS) entry which is preliminary data.</text>
</comment>
<evidence type="ECO:0000313" key="8">
    <source>
        <dbReference type="Proteomes" id="UP000309550"/>
    </source>
</evidence>
<dbReference type="GO" id="GO:0016020">
    <property type="term" value="C:membrane"/>
    <property type="evidence" value="ECO:0007669"/>
    <property type="project" value="UniProtKB-SubCell"/>
</dbReference>
<protein>
    <submittedName>
        <fullName evidence="7">Ferric reductase</fullName>
    </submittedName>
</protein>
<feature type="transmembrane region" description="Helical" evidence="5">
    <location>
        <begin position="172"/>
        <end position="191"/>
    </location>
</feature>
<keyword evidence="3 5" id="KW-1133">Transmembrane helix</keyword>
<evidence type="ECO:0000256" key="3">
    <source>
        <dbReference type="ARBA" id="ARBA00022989"/>
    </source>
</evidence>
<dbReference type="OrthoDB" id="7917288at2"/>
<evidence type="ECO:0000256" key="1">
    <source>
        <dbReference type="ARBA" id="ARBA00004141"/>
    </source>
</evidence>
<gene>
    <name evidence="7" type="ORF">FDT80_13275</name>
</gene>
<feature type="transmembrane region" description="Helical" evidence="5">
    <location>
        <begin position="115"/>
        <end position="137"/>
    </location>
</feature>
<dbReference type="EMBL" id="VANS01000003">
    <property type="protein sequence ID" value="TMM51717.1"/>
    <property type="molecule type" value="Genomic_DNA"/>
</dbReference>
<accession>A0A5S3PCY7</accession>
<organism evidence="7 8">
    <name type="scientific">Sulfitobacter sabulilitoris</name>
    <dbReference type="NCBI Taxonomy" id="2562655"/>
    <lineage>
        <taxon>Bacteria</taxon>
        <taxon>Pseudomonadati</taxon>
        <taxon>Pseudomonadota</taxon>
        <taxon>Alphaproteobacteria</taxon>
        <taxon>Rhodobacterales</taxon>
        <taxon>Roseobacteraceae</taxon>
        <taxon>Sulfitobacter</taxon>
    </lineage>
</organism>
<feature type="transmembrane region" description="Helical" evidence="5">
    <location>
        <begin position="74"/>
        <end position="95"/>
    </location>
</feature>
<dbReference type="AlphaFoldDB" id="A0A5S3PCY7"/>
<evidence type="ECO:0000313" key="7">
    <source>
        <dbReference type="EMBL" id="TMM51717.1"/>
    </source>
</evidence>
<feature type="transmembrane region" description="Helical" evidence="5">
    <location>
        <begin position="149"/>
        <end position="166"/>
    </location>
</feature>
<comment type="subcellular location">
    <subcellularLocation>
        <location evidence="1">Membrane</location>
        <topology evidence="1">Multi-pass membrane protein</topology>
    </subcellularLocation>
</comment>
<proteinExistence type="predicted"/>
<dbReference type="Pfam" id="PF01794">
    <property type="entry name" value="Ferric_reduct"/>
    <property type="match status" value="1"/>
</dbReference>
<evidence type="ECO:0000256" key="4">
    <source>
        <dbReference type="ARBA" id="ARBA00023136"/>
    </source>
</evidence>
<dbReference type="RefSeq" id="WP_138662790.1">
    <property type="nucleotide sequence ID" value="NZ_VANS01000003.1"/>
</dbReference>
<feature type="transmembrane region" description="Helical" evidence="5">
    <location>
        <begin position="37"/>
        <end position="62"/>
    </location>
</feature>
<feature type="domain" description="Ferric oxidoreductase" evidence="6">
    <location>
        <begin position="44"/>
        <end position="158"/>
    </location>
</feature>
<sequence>MKPAIRAILIWAVLGGAIAVPMAVAMTSPLLAWRDPIYIGAGVAGVVALALILVQPLLAGGYLPGLPLRRGRHVHRWTGSLLVAAVVAHVAGLWLTSPPDVIDALLFTSPTPFSAWGVVAMWALFAAALLAGLRWPLRIRPRFWRLGHSALVAVVVLGSVAHAMLVEGTMGTASKAVLCVLALMATAKALIDLRAWVLVRRLRS</sequence>
<keyword evidence="8" id="KW-1185">Reference proteome</keyword>
<evidence type="ECO:0000259" key="6">
    <source>
        <dbReference type="Pfam" id="PF01794"/>
    </source>
</evidence>
<reference evidence="7 8" key="1">
    <citation type="submission" date="2019-05" db="EMBL/GenBank/DDBJ databases">
        <title>Sulfitobacter sabulilitoris sp. nov., isolated from a marine sand.</title>
        <authorList>
            <person name="Yoon J.-H."/>
        </authorList>
    </citation>
    <scope>NUCLEOTIDE SEQUENCE [LARGE SCALE GENOMIC DNA]</scope>
    <source>
        <strain evidence="7 8">HSMS-29</strain>
    </source>
</reference>
<keyword evidence="4 5" id="KW-0472">Membrane</keyword>
<evidence type="ECO:0000256" key="2">
    <source>
        <dbReference type="ARBA" id="ARBA00022692"/>
    </source>
</evidence>
<dbReference type="Proteomes" id="UP000309550">
    <property type="component" value="Unassembled WGS sequence"/>
</dbReference>
<name>A0A5S3PCY7_9RHOB</name>
<evidence type="ECO:0000256" key="5">
    <source>
        <dbReference type="SAM" id="Phobius"/>
    </source>
</evidence>